<keyword evidence="3" id="KW-1185">Reference proteome</keyword>
<dbReference type="OrthoDB" id="162531at2"/>
<reference evidence="2 3" key="1">
    <citation type="journal article" date="2013" name="Stand. Genomic Sci.">
        <title>Genomic Encyclopedia of Type Strains, Phase I: The one thousand microbial genomes (KMG-I) project.</title>
        <authorList>
            <person name="Kyrpides N.C."/>
            <person name="Woyke T."/>
            <person name="Eisen J.A."/>
            <person name="Garrity G."/>
            <person name="Lilburn T.G."/>
            <person name="Beck B.J."/>
            <person name="Whitman W.B."/>
            <person name="Hugenholtz P."/>
            <person name="Klenk H.P."/>
        </authorList>
    </citation>
    <scope>NUCLEOTIDE SEQUENCE [LARGE SCALE GENOMIC DNA]</scope>
    <source>
        <strain evidence="2 3">DSM 45044</strain>
    </source>
</reference>
<dbReference type="Proteomes" id="UP000321617">
    <property type="component" value="Unassembled WGS sequence"/>
</dbReference>
<gene>
    <name evidence="2" type="ORF">LX16_5076</name>
</gene>
<name>A0A562UPQ2_9ACTN</name>
<dbReference type="InterPro" id="IPR036390">
    <property type="entry name" value="WH_DNA-bd_sf"/>
</dbReference>
<dbReference type="SUPFAM" id="SSF46785">
    <property type="entry name" value="Winged helix' DNA-binding domain"/>
    <property type="match status" value="1"/>
</dbReference>
<comment type="caution">
    <text evidence="2">The sequence shown here is derived from an EMBL/GenBank/DDBJ whole genome shotgun (WGS) entry which is preliminary data.</text>
</comment>
<dbReference type="PANTHER" id="PTHR33164:SF107">
    <property type="entry name" value="TRANSCRIPTIONAL REGULATORY PROTEIN"/>
    <property type="match status" value="1"/>
</dbReference>
<proteinExistence type="predicted"/>
<dbReference type="InterPro" id="IPR039422">
    <property type="entry name" value="MarR/SlyA-like"/>
</dbReference>
<evidence type="ECO:0000313" key="2">
    <source>
        <dbReference type="EMBL" id="TWJ07590.1"/>
    </source>
</evidence>
<protein>
    <submittedName>
        <fullName evidence="2">Transcriptional regulator, MarR family</fullName>
    </submittedName>
</protein>
<organism evidence="2 3">
    <name type="scientific">Stackebrandtia albiflava</name>
    <dbReference type="NCBI Taxonomy" id="406432"/>
    <lineage>
        <taxon>Bacteria</taxon>
        <taxon>Bacillati</taxon>
        <taxon>Actinomycetota</taxon>
        <taxon>Actinomycetes</taxon>
        <taxon>Glycomycetales</taxon>
        <taxon>Glycomycetaceae</taxon>
        <taxon>Stackebrandtia</taxon>
    </lineage>
</organism>
<dbReference type="InterPro" id="IPR000835">
    <property type="entry name" value="HTH_MarR-typ"/>
</dbReference>
<dbReference type="AlphaFoldDB" id="A0A562UPQ2"/>
<feature type="domain" description="HTH marR-type" evidence="1">
    <location>
        <begin position="10"/>
        <end position="142"/>
    </location>
</feature>
<evidence type="ECO:0000313" key="3">
    <source>
        <dbReference type="Proteomes" id="UP000321617"/>
    </source>
</evidence>
<dbReference type="InterPro" id="IPR036388">
    <property type="entry name" value="WH-like_DNA-bd_sf"/>
</dbReference>
<sequence length="146" mass="15431">MAEHGAEARPPRLVFLTILAERRLHRWIDARGRDHGVTSAGAGVLFHLGGNPGATVGDITRALHASPAGASGLLARMETAGLITRTPDADDRRSLRVALTPAGREALASARSALGELNAHLVDGFTDEELAVVARWLGHAARLPDR</sequence>
<dbReference type="Gene3D" id="1.10.10.10">
    <property type="entry name" value="Winged helix-like DNA-binding domain superfamily/Winged helix DNA-binding domain"/>
    <property type="match status" value="1"/>
</dbReference>
<dbReference type="Pfam" id="PF12802">
    <property type="entry name" value="MarR_2"/>
    <property type="match status" value="1"/>
</dbReference>
<dbReference type="PROSITE" id="PS50995">
    <property type="entry name" value="HTH_MARR_2"/>
    <property type="match status" value="1"/>
</dbReference>
<dbReference type="RefSeq" id="WP_147144367.1">
    <property type="nucleotide sequence ID" value="NZ_BAABIJ010000007.1"/>
</dbReference>
<dbReference type="EMBL" id="VLLL01000011">
    <property type="protein sequence ID" value="TWJ07590.1"/>
    <property type="molecule type" value="Genomic_DNA"/>
</dbReference>
<dbReference type="SMART" id="SM00347">
    <property type="entry name" value="HTH_MARR"/>
    <property type="match status" value="1"/>
</dbReference>
<accession>A0A562UPQ2</accession>
<dbReference type="GO" id="GO:0003700">
    <property type="term" value="F:DNA-binding transcription factor activity"/>
    <property type="evidence" value="ECO:0007669"/>
    <property type="project" value="InterPro"/>
</dbReference>
<dbReference type="PANTHER" id="PTHR33164">
    <property type="entry name" value="TRANSCRIPTIONAL REGULATOR, MARR FAMILY"/>
    <property type="match status" value="1"/>
</dbReference>
<evidence type="ECO:0000259" key="1">
    <source>
        <dbReference type="PROSITE" id="PS50995"/>
    </source>
</evidence>
<dbReference type="GO" id="GO:0006950">
    <property type="term" value="P:response to stress"/>
    <property type="evidence" value="ECO:0007669"/>
    <property type="project" value="TreeGrafter"/>
</dbReference>